<dbReference type="GO" id="GO:0070096">
    <property type="term" value="P:mitochondrial outer membrane translocase complex assembly"/>
    <property type="evidence" value="ECO:0007669"/>
    <property type="project" value="TreeGrafter"/>
</dbReference>
<gene>
    <name evidence="3" type="ORF">PISMIDRAFT_418845</name>
</gene>
<evidence type="ECO:0008006" key="5">
    <source>
        <dbReference type="Google" id="ProtNLM"/>
    </source>
</evidence>
<name>A0A0C9Y7T9_9AGAM</name>
<evidence type="ECO:0000256" key="1">
    <source>
        <dbReference type="SAM" id="MobiDB-lite"/>
    </source>
</evidence>
<dbReference type="AlphaFoldDB" id="A0A0C9Y7T9"/>
<feature type="transmembrane region" description="Helical" evidence="2">
    <location>
        <begin position="190"/>
        <end position="211"/>
    </location>
</feature>
<dbReference type="HOGENOM" id="CLU_078285_0_0_1"/>
<keyword evidence="2" id="KW-0812">Transmembrane</keyword>
<dbReference type="EMBL" id="KN834031">
    <property type="protein sequence ID" value="KIK12966.1"/>
    <property type="molecule type" value="Genomic_DNA"/>
</dbReference>
<dbReference type="Proteomes" id="UP000054018">
    <property type="component" value="Unassembled WGS sequence"/>
</dbReference>
<feature type="compositionally biased region" description="Low complexity" evidence="1">
    <location>
        <begin position="41"/>
        <end position="55"/>
    </location>
</feature>
<evidence type="ECO:0000313" key="3">
    <source>
        <dbReference type="EMBL" id="KIK12966.1"/>
    </source>
</evidence>
<dbReference type="GO" id="GO:0045040">
    <property type="term" value="P:protein insertion into mitochondrial outer membrane"/>
    <property type="evidence" value="ECO:0007669"/>
    <property type="project" value="TreeGrafter"/>
</dbReference>
<dbReference type="Pfam" id="PF08219">
    <property type="entry name" value="TOM13"/>
    <property type="match status" value="1"/>
</dbReference>
<keyword evidence="4" id="KW-1185">Reference proteome</keyword>
<feature type="region of interest" description="Disordered" evidence="1">
    <location>
        <begin position="133"/>
        <end position="178"/>
    </location>
</feature>
<dbReference type="STRING" id="765257.A0A0C9Y7T9"/>
<accession>A0A0C9Y7T9</accession>
<dbReference type="PANTHER" id="PTHR28241:SF1">
    <property type="entry name" value="MITOCHONDRIAL IMPORT PROTEIN 1"/>
    <property type="match status" value="1"/>
</dbReference>
<dbReference type="InterPro" id="IPR013262">
    <property type="entry name" value="OMP_MIM1/TOM13_mt"/>
</dbReference>
<organism evidence="3 4">
    <name type="scientific">Pisolithus microcarpus 441</name>
    <dbReference type="NCBI Taxonomy" id="765257"/>
    <lineage>
        <taxon>Eukaryota</taxon>
        <taxon>Fungi</taxon>
        <taxon>Dikarya</taxon>
        <taxon>Basidiomycota</taxon>
        <taxon>Agaricomycotina</taxon>
        <taxon>Agaricomycetes</taxon>
        <taxon>Agaricomycetidae</taxon>
        <taxon>Boletales</taxon>
        <taxon>Sclerodermatineae</taxon>
        <taxon>Pisolithaceae</taxon>
        <taxon>Pisolithus</taxon>
    </lineage>
</organism>
<sequence length="241" mass="26263">MAELDPADEQILKAALEHPFEPADVPIKPAIPPISPNEIVAPTANAPTAPTEPVTSSESAEEDPWKAEFEAQVEEWRARSAEAREKAEHERAKWEAIRKQEEEERQALGQEPETWESLGSHITTSIAAASEVLAGSTPSLSPSPRRDSFPVEYPPSLPQKAVEPKTTGPPPSTLPSILDGTINRRTRLSLILSSLAINLLLPFINGVMLGFGEIFAKDVLVGWLGWRLRSGRTTASVGLRQ</sequence>
<evidence type="ECO:0000313" key="4">
    <source>
        <dbReference type="Proteomes" id="UP000054018"/>
    </source>
</evidence>
<evidence type="ECO:0000256" key="2">
    <source>
        <dbReference type="SAM" id="Phobius"/>
    </source>
</evidence>
<dbReference type="PANTHER" id="PTHR28241">
    <property type="entry name" value="MITOCHONDRIAL IMPORT PROTEIN 1"/>
    <property type="match status" value="1"/>
</dbReference>
<reference evidence="3 4" key="1">
    <citation type="submission" date="2014-04" db="EMBL/GenBank/DDBJ databases">
        <authorList>
            <consortium name="DOE Joint Genome Institute"/>
            <person name="Kuo A."/>
            <person name="Kohler A."/>
            <person name="Costa M.D."/>
            <person name="Nagy L.G."/>
            <person name="Floudas D."/>
            <person name="Copeland A."/>
            <person name="Barry K.W."/>
            <person name="Cichocki N."/>
            <person name="Veneault-Fourrey C."/>
            <person name="LaButti K."/>
            <person name="Lindquist E.A."/>
            <person name="Lipzen A."/>
            <person name="Lundell T."/>
            <person name="Morin E."/>
            <person name="Murat C."/>
            <person name="Sun H."/>
            <person name="Tunlid A."/>
            <person name="Henrissat B."/>
            <person name="Grigoriev I.V."/>
            <person name="Hibbett D.S."/>
            <person name="Martin F."/>
            <person name="Nordberg H.P."/>
            <person name="Cantor M.N."/>
            <person name="Hua S.X."/>
        </authorList>
    </citation>
    <scope>NUCLEOTIDE SEQUENCE [LARGE SCALE GENOMIC DNA]</scope>
    <source>
        <strain evidence="3 4">441</strain>
    </source>
</reference>
<reference evidence="4" key="2">
    <citation type="submission" date="2015-01" db="EMBL/GenBank/DDBJ databases">
        <title>Evolutionary Origins and Diversification of the Mycorrhizal Mutualists.</title>
        <authorList>
            <consortium name="DOE Joint Genome Institute"/>
            <consortium name="Mycorrhizal Genomics Consortium"/>
            <person name="Kohler A."/>
            <person name="Kuo A."/>
            <person name="Nagy L.G."/>
            <person name="Floudas D."/>
            <person name="Copeland A."/>
            <person name="Barry K.W."/>
            <person name="Cichocki N."/>
            <person name="Veneault-Fourrey C."/>
            <person name="LaButti K."/>
            <person name="Lindquist E.A."/>
            <person name="Lipzen A."/>
            <person name="Lundell T."/>
            <person name="Morin E."/>
            <person name="Murat C."/>
            <person name="Riley R."/>
            <person name="Ohm R."/>
            <person name="Sun H."/>
            <person name="Tunlid A."/>
            <person name="Henrissat B."/>
            <person name="Grigoriev I.V."/>
            <person name="Hibbett D.S."/>
            <person name="Martin F."/>
        </authorList>
    </citation>
    <scope>NUCLEOTIDE SEQUENCE [LARGE SCALE GENOMIC DNA]</scope>
    <source>
        <strain evidence="4">441</strain>
    </source>
</reference>
<dbReference type="GO" id="GO:0005741">
    <property type="term" value="C:mitochondrial outer membrane"/>
    <property type="evidence" value="ECO:0007669"/>
    <property type="project" value="InterPro"/>
</dbReference>
<keyword evidence="2" id="KW-0472">Membrane</keyword>
<keyword evidence="2" id="KW-1133">Transmembrane helix</keyword>
<feature type="region of interest" description="Disordered" evidence="1">
    <location>
        <begin position="27"/>
        <end position="68"/>
    </location>
</feature>
<dbReference type="OrthoDB" id="5529571at2759"/>
<proteinExistence type="predicted"/>
<protein>
    <recommendedName>
        <fullName evidence="5">Mitochondrial import protein 1</fullName>
    </recommendedName>
</protein>